<name>A0ABD6C270_9EURY</name>
<gene>
    <name evidence="2" type="ORF">ACFR9T_10640</name>
</gene>
<reference evidence="2 3" key="1">
    <citation type="journal article" date="2019" name="Int. J. Syst. Evol. Microbiol.">
        <title>The Global Catalogue of Microorganisms (GCM) 10K type strain sequencing project: providing services to taxonomists for standard genome sequencing and annotation.</title>
        <authorList>
            <consortium name="The Broad Institute Genomics Platform"/>
            <consortium name="The Broad Institute Genome Sequencing Center for Infectious Disease"/>
            <person name="Wu L."/>
            <person name="Ma J."/>
        </authorList>
    </citation>
    <scope>NUCLEOTIDE SEQUENCE [LARGE SCALE GENOMIC DNA]</scope>
    <source>
        <strain evidence="2 3">CGMCC 1.12689</strain>
    </source>
</reference>
<dbReference type="Gene3D" id="3.90.1300.10">
    <property type="entry name" value="Amidase signature (AS) domain"/>
    <property type="match status" value="1"/>
</dbReference>
<organism evidence="2 3">
    <name type="scientific">Halorubrum laminariae</name>
    <dbReference type="NCBI Taxonomy" id="1433523"/>
    <lineage>
        <taxon>Archaea</taxon>
        <taxon>Methanobacteriati</taxon>
        <taxon>Methanobacteriota</taxon>
        <taxon>Stenosarchaea group</taxon>
        <taxon>Halobacteria</taxon>
        <taxon>Halobacteriales</taxon>
        <taxon>Haloferacaceae</taxon>
        <taxon>Halorubrum</taxon>
    </lineage>
</organism>
<comment type="caution">
    <text evidence="2">The sequence shown here is derived from an EMBL/GenBank/DDBJ whole genome shotgun (WGS) entry which is preliminary data.</text>
</comment>
<dbReference type="AlphaFoldDB" id="A0ABD6C270"/>
<protein>
    <submittedName>
        <fullName evidence="2">Amidase</fullName>
    </submittedName>
</protein>
<proteinExistence type="predicted"/>
<evidence type="ECO:0000313" key="3">
    <source>
        <dbReference type="Proteomes" id="UP001597185"/>
    </source>
</evidence>
<dbReference type="Pfam" id="PF01425">
    <property type="entry name" value="Amidase"/>
    <property type="match status" value="1"/>
</dbReference>
<dbReference type="SUPFAM" id="SSF75304">
    <property type="entry name" value="Amidase signature (AS) enzymes"/>
    <property type="match status" value="1"/>
</dbReference>
<dbReference type="EMBL" id="JBHUDB010000007">
    <property type="protein sequence ID" value="MFD1571040.1"/>
    <property type="molecule type" value="Genomic_DNA"/>
</dbReference>
<dbReference type="PANTHER" id="PTHR11895">
    <property type="entry name" value="TRANSAMIDASE"/>
    <property type="match status" value="1"/>
</dbReference>
<sequence>MSAYSPSEICEMSGVEQIAAIKQGLITPVDAVEASLARIDEVDGEINAFATLDEERAIETAREVTETIESGGDPGPLYGVPVAIKDLIMTEGIRTTFGSVIYSDFIPERDSVVVERIRNAGGVILGKTNVSEFGFRAVTDNKIFGETVNPVDTDLTPAGSSGGSAAAVTSNMVPFAIGSDGGGSVRLPASFCGLCGIKASFGRVPIYPEHRDPELAGANGWGSVEHIGPITRTVEDAALLLDVMAGSHPMDRHSIPKVEPSYRAKTDTPSVSDLSVAYSPDLGYAAVNPEIGEQTAAAADLFESELGCDVSRDGPELSDYQDVFEKIVANTTDLIGLRKQLYEFGSQIDSDIVGMLETEWTATDFTEGVKGRQRLNKKFRQFMQQYDVLLTPTAAVPPFPIGESAPTQIAGRSVSESHWQSFTYPFNLTGHPAATIPVGRTRDNKPIGLQIVGSHLDDATVIEAAAAYSDVS</sequence>
<accession>A0ABD6C270</accession>
<keyword evidence="3" id="KW-1185">Reference proteome</keyword>
<dbReference type="Proteomes" id="UP001597185">
    <property type="component" value="Unassembled WGS sequence"/>
</dbReference>
<dbReference type="InterPro" id="IPR000120">
    <property type="entry name" value="Amidase"/>
</dbReference>
<feature type="domain" description="Amidase" evidence="1">
    <location>
        <begin position="30"/>
        <end position="461"/>
    </location>
</feature>
<dbReference type="RefSeq" id="WP_256418889.1">
    <property type="nucleotide sequence ID" value="NZ_JANHDL010000009.1"/>
</dbReference>
<dbReference type="InterPro" id="IPR023631">
    <property type="entry name" value="Amidase_dom"/>
</dbReference>
<dbReference type="PANTHER" id="PTHR11895:SF7">
    <property type="entry name" value="GLUTAMYL-TRNA(GLN) AMIDOTRANSFERASE SUBUNIT A, MITOCHONDRIAL"/>
    <property type="match status" value="1"/>
</dbReference>
<evidence type="ECO:0000259" key="1">
    <source>
        <dbReference type="Pfam" id="PF01425"/>
    </source>
</evidence>
<dbReference type="InterPro" id="IPR036928">
    <property type="entry name" value="AS_sf"/>
</dbReference>
<evidence type="ECO:0000313" key="2">
    <source>
        <dbReference type="EMBL" id="MFD1571040.1"/>
    </source>
</evidence>